<keyword evidence="3" id="KW-1185">Reference proteome</keyword>
<organism evidence="1">
    <name type="scientific">Hexamita inflata</name>
    <dbReference type="NCBI Taxonomy" id="28002"/>
    <lineage>
        <taxon>Eukaryota</taxon>
        <taxon>Metamonada</taxon>
        <taxon>Diplomonadida</taxon>
        <taxon>Hexamitidae</taxon>
        <taxon>Hexamitinae</taxon>
        <taxon>Hexamita</taxon>
    </lineage>
</organism>
<dbReference type="EMBL" id="CAXDID020000086">
    <property type="protein sequence ID" value="CAL6020593.1"/>
    <property type="molecule type" value="Genomic_DNA"/>
</dbReference>
<evidence type="ECO:0000313" key="2">
    <source>
        <dbReference type="EMBL" id="CAL6020593.1"/>
    </source>
</evidence>
<name>A0AA86UD23_9EUKA</name>
<reference evidence="1" key="1">
    <citation type="submission" date="2023-06" db="EMBL/GenBank/DDBJ databases">
        <authorList>
            <person name="Kurt Z."/>
        </authorList>
    </citation>
    <scope>NUCLEOTIDE SEQUENCE</scope>
</reference>
<protein>
    <submittedName>
        <fullName evidence="1">Uncharacterized protein</fullName>
    </submittedName>
</protein>
<proteinExistence type="predicted"/>
<accession>A0AA86UD23</accession>
<dbReference type="AlphaFoldDB" id="A0AA86UD23"/>
<comment type="caution">
    <text evidence="1">The sequence shown here is derived from an EMBL/GenBank/DDBJ whole genome shotgun (WGS) entry which is preliminary data.</text>
</comment>
<evidence type="ECO:0000313" key="1">
    <source>
        <dbReference type="EMBL" id="CAI9953290.1"/>
    </source>
</evidence>
<sequence length="730" mass="83793">MQSLQDYLQHQNEHQFRQQFQPWVIQNHQQSPEQTFKFLLNVTNHFINSNVPLQLAYPLLDMFNKVYPEQLQQHLQVLQSLAADKMHRFVAFSYALRICPSEQLIAERLSDKIVAIRKLALESFVDYLSENNQLIFAQSLQTMSEAHQIQIVQLLSNNQKQLMMVQKQLQQILIKIPYSQSLFTVFTLDQMFLKAHVQNLNIYQDLLEHLVQNTVSVDSFLDYINRSVFYVPCAANSAQQHVFSNNLHNIVHNLEQVDQAMFRSYVATSVKITSKITPAHLLLLDLDVSLIKKILQQLKKELPHSYIVNPPLLQILILKCSPDICEELALFYVQNFHSLHPSYQQLFAQLLNEENCSEFAATITNSFTVLQVTDESVNFVCQLLAAGSGLVSNANVNQLQTVLQIRSQLGQLTSSLFTQFFNKEIQLKDENKRELFKQVIISLGAVLSSPGFKDFQLENIEVWCQQLIENCDATVDNCFRSLVYVKTNQFKQVNTEIMQLFLYCACDLLHLLAQFRVNTEQMQRLFLKKLVVMTQQMGQSQTLNNAVKGFDVTQSILVALKKMLNLAANGSDTTCQIGCVFGTIARFFSQNSQKSMFAVLKELDFIQQKQFLTGLVCGSQTYRFKDEDDSQCLDMFVQMIIEGESDNKALWIEFLSLFVLGNCNDDLDAKCEAEIVKYIKESKNGALAAYLIKKCGFKADQFDFTTEIDKENIGQWNYFCGIAQEFVQAE</sequence>
<reference evidence="2 3" key="2">
    <citation type="submission" date="2024-07" db="EMBL/GenBank/DDBJ databases">
        <authorList>
            <person name="Akdeniz Z."/>
        </authorList>
    </citation>
    <scope>NUCLEOTIDE SEQUENCE [LARGE SCALE GENOMIC DNA]</scope>
</reference>
<dbReference type="Proteomes" id="UP001642409">
    <property type="component" value="Unassembled WGS sequence"/>
</dbReference>
<dbReference type="EMBL" id="CATOUU010000838">
    <property type="protein sequence ID" value="CAI9953290.1"/>
    <property type="molecule type" value="Genomic_DNA"/>
</dbReference>
<evidence type="ECO:0000313" key="3">
    <source>
        <dbReference type="Proteomes" id="UP001642409"/>
    </source>
</evidence>
<gene>
    <name evidence="2" type="ORF">HINF_LOCUS27614</name>
    <name evidence="1" type="ORF">HINF_LOCUS40935</name>
</gene>